<feature type="domain" description="TraK N-terminal" evidence="2">
    <location>
        <begin position="26"/>
        <end position="119"/>
    </location>
</feature>
<dbReference type="InterPro" id="IPR010563">
    <property type="entry name" value="TraK_N"/>
</dbReference>
<dbReference type="OrthoDB" id="7828739at2"/>
<keyword evidence="1" id="KW-0732">Signal</keyword>
<name>A0A2T4JRN1_9RHOB</name>
<evidence type="ECO:0000256" key="1">
    <source>
        <dbReference type="SAM" id="SignalP"/>
    </source>
</evidence>
<evidence type="ECO:0000259" key="3">
    <source>
        <dbReference type="Pfam" id="PF23536"/>
    </source>
</evidence>
<evidence type="ECO:0000259" key="2">
    <source>
        <dbReference type="Pfam" id="PF06586"/>
    </source>
</evidence>
<organism evidence="4 5">
    <name type="scientific">Cereibacter changlensis JA139</name>
    <dbReference type="NCBI Taxonomy" id="1188249"/>
    <lineage>
        <taxon>Bacteria</taxon>
        <taxon>Pseudomonadati</taxon>
        <taxon>Pseudomonadota</taxon>
        <taxon>Alphaproteobacteria</taxon>
        <taxon>Rhodobacterales</taxon>
        <taxon>Paracoccaceae</taxon>
        <taxon>Cereibacter</taxon>
    </lineage>
</organism>
<keyword evidence="5" id="KW-1185">Reference proteome</keyword>
<evidence type="ECO:0000313" key="4">
    <source>
        <dbReference type="EMBL" id="PTE20580.1"/>
    </source>
</evidence>
<accession>A0A2T4JRN1</accession>
<dbReference type="EMBL" id="PZKG01000096">
    <property type="protein sequence ID" value="PTE20580.1"/>
    <property type="molecule type" value="Genomic_DNA"/>
</dbReference>
<dbReference type="AlphaFoldDB" id="A0A2T4JRN1"/>
<dbReference type="Proteomes" id="UP000241010">
    <property type="component" value="Unassembled WGS sequence"/>
</dbReference>
<comment type="caution">
    <text evidence="4">The sequence shown here is derived from an EMBL/GenBank/DDBJ whole genome shotgun (WGS) entry which is preliminary data.</text>
</comment>
<dbReference type="InterPro" id="IPR055397">
    <property type="entry name" value="TraK_C"/>
</dbReference>
<feature type="domain" description="TraK C-terminal" evidence="3">
    <location>
        <begin position="169"/>
        <end position="241"/>
    </location>
</feature>
<proteinExistence type="predicted"/>
<protein>
    <recommendedName>
        <fullName evidence="6">TraK protein</fullName>
    </recommendedName>
</protein>
<feature type="chain" id="PRO_5015574485" description="TraK protein" evidence="1">
    <location>
        <begin position="22"/>
        <end position="243"/>
    </location>
</feature>
<sequence length="243" mass="25531">MMKPLLSAALLALSVASPALSDQKLTTRPNGTVRISGSATEVTRISLAGDRIRRIIKDQSQFQEMNDEATGDVFLRYGGPQDKLVPESGYIISERGITISYELTPKLNLGAETVVITVNGVPDSPAAITSSSAGGSGQRSAPAFELAAGEGGGGYSSSLVALTRSVINKHIGDKAPPSRSHGAVVATENGSGVRAKVIVAAGGRSGRYVRPQDFFNSRVVAVWVQRNTLAANDRAWVVVVEKR</sequence>
<reference evidence="4 5" key="1">
    <citation type="submission" date="2018-03" db="EMBL/GenBank/DDBJ databases">
        <title>Cereibacter changlensis.</title>
        <authorList>
            <person name="Meyer T.E."/>
            <person name="Miller S."/>
            <person name="Lodha T."/>
            <person name="Gandham S."/>
            <person name="Chintalapati S."/>
            <person name="Chintalapati V.R."/>
        </authorList>
    </citation>
    <scope>NUCLEOTIDE SEQUENCE [LARGE SCALE GENOMIC DNA]</scope>
    <source>
        <strain evidence="4 5">JA139</strain>
    </source>
</reference>
<dbReference type="Pfam" id="PF23536">
    <property type="entry name" value="TraK_C"/>
    <property type="match status" value="1"/>
</dbReference>
<feature type="signal peptide" evidence="1">
    <location>
        <begin position="1"/>
        <end position="21"/>
    </location>
</feature>
<gene>
    <name evidence="4" type="ORF">C5F48_16780</name>
</gene>
<evidence type="ECO:0000313" key="5">
    <source>
        <dbReference type="Proteomes" id="UP000241010"/>
    </source>
</evidence>
<evidence type="ECO:0008006" key="6">
    <source>
        <dbReference type="Google" id="ProtNLM"/>
    </source>
</evidence>
<dbReference type="RefSeq" id="WP_107665020.1">
    <property type="nucleotide sequence ID" value="NZ_PZKG01000096.1"/>
</dbReference>
<dbReference type="Pfam" id="PF06586">
    <property type="entry name" value="TraK_N"/>
    <property type="match status" value="1"/>
</dbReference>